<keyword evidence="2" id="KW-0653">Protein transport</keyword>
<evidence type="ECO:0000259" key="6">
    <source>
        <dbReference type="Pfam" id="PF24598"/>
    </source>
</evidence>
<dbReference type="Proteomes" id="UP000683925">
    <property type="component" value="Unassembled WGS sequence"/>
</dbReference>
<gene>
    <name evidence="7" type="ORF">POCTA_138.1.T0030319</name>
</gene>
<dbReference type="GO" id="GO:0005802">
    <property type="term" value="C:trans-Golgi network"/>
    <property type="evidence" value="ECO:0007669"/>
    <property type="project" value="TreeGrafter"/>
</dbReference>
<dbReference type="PANTHER" id="PTHR14042:SF24">
    <property type="entry name" value="PROTEIN DOPEY-1 HOMOLOG"/>
    <property type="match status" value="1"/>
</dbReference>
<evidence type="ECO:0000259" key="5">
    <source>
        <dbReference type="Pfam" id="PF04118"/>
    </source>
</evidence>
<name>A0A8S1RY24_PAROT</name>
<comment type="caution">
    <text evidence="7">The sequence shown here is derived from an EMBL/GenBank/DDBJ whole genome shotgun (WGS) entry which is preliminary data.</text>
</comment>
<evidence type="ECO:0000256" key="4">
    <source>
        <dbReference type="SAM" id="Coils"/>
    </source>
</evidence>
<dbReference type="InterPro" id="IPR056457">
    <property type="entry name" value="DOP1_C"/>
</dbReference>
<sequence>MQEQKNVIKSISNGLKCRFEINSQIIFIQLSYRMFNDLRQNNRNFENQSIAKSRSEEQQKQKIKIGAILKNYETLKEWSDLGQWLLKLQGVFQTYQGSYIPKKKLLCKRLAQCLSPIWNKAIHENALVIYDLILQILCSNTEYDLVQDLPLFSLGLFPFFGFASIQCKPKFLNILEKYYYPLQKDLLPCMGGLISSIIVGMEDTNEEMMKKVMSSLDQAAESVGIKQFFGLLWVSIIRSGRCRLGAYKYLMKRWSKQQQVDIENCILQEDEKMPNKKALVINALLASLEDESILVKRAALDFMCLYCKISENVFQEQENLILIEQCLLLFIKLDHAVVRRINNWFFGEDELNENMEIVKYIQVGLRRILIEEQGDPLKILQNWYMQHPETVSMTLFDIGYDLARFIYRKTIQYQEIQSDKLGELQKASERLIESISSQSELILKSIYEHLKNFTIAQKQDQIKECIQIIDYCLNTLMKQQFSDLSKIDDITLFQQRTQCLQEFFVLALKEIMNLKIERLFEIQIPQQLLAQILDCINKIRQRLELLENEKDLSLALGSNYGRISNLQKQPNYQPIDQMDINIISQYCDYYVEISKYSIQNEQEALFPLTSQILLRSQLFLMKHADVQHSSIPNWLFQLFDSLEQGTNKISLCSIEMIIELLKQAQIHQNVFLLTEMITRSSYSDIQPFVKMDSLSMDNTQYEYSSNQNERNYIKQIFEKLWLLLDQNYHDQLAVEFILYIAERFQHIFVYVIEKALKQGDQRRYQIFCRITNVFYKKHPKLNTGVGILQMLNYLEHENPLIRYNTKTWLSESAPFFFRIIDPILLRLEQILQDIQKNKEFSLELAVDTIKKLQQIYVSKEWFQPYIEKTKPTFCQNEHLNTYYKLICQILIQFVLADFNNNEFSKINATSAELLEYVINLTLDNKNKIQVLLLYFNQILQKFEQVIQKNDQLLQLQLLNLIKVFLLNTFELEKELSQQHRNELIDLYEQPSFFNNLIIGLQSSKVFFLKQRYLNTIVVGVYSISQLLPPKIITEKISIILKSLLQLLGQCEYNQNKIGASIEKRQTNLQLIKLFKNEINNNFQQLNIQQLNSEQIHIKTGLSGDDFEEVMSLSNSIRAIISYFFQFKYDTKDIDQRPNAAGVLVDLFTLNVFFKKTDKNHILKYQQTQPQFQNYSDTCQMLLKLFPQILESYLECWRCSLIWEHLSIMGCIVYEYEKFDQFNKVLKDELQRSEQEFTDEVQIKQSILQLLRPCSIHFSSNLISSILEVWQSQINVNKNQLKINQNMCKLIELAITLQIVPDEFMTAFVRTRQVQTIIQYNQKNKYKKGPYSFNYEQAKFENDVLFFLYTYFSSVQYQNLKNKELIKLWNVFLSFSKCLLQSRHINTVCYVLEIIYMMSWKFSPKDVLEEFRKELHTQLRQNLVILAEMASFQQNYSTQVFNSDNIIDVQADQKFQLVVPFTPTIFELYEDYQDKVAQTQESQASYQIQQFLFDSINKQPINLTESIFSKHCSIIALKTLKRLSWVTLINTYEVSRSERIIENTKEFMVLLFPLIENKENSNIVEAASELLCTILKHNKEILPQIFLNNILDLFNRQDFFKCTGRCLKFWTEIIDIISDKNDILTDQLGNNSKFFQGFAGLFKSKSAEMMKKTKGFERVCFIIYSGGVDKYQSKLTTLLDAILSVIKDINSQDAAISILIIFCIRILVLRLSQSSLTQVFRQIWPYLVSMLMQIFDRKGKQANPFLLISGLKLIELFSLFQLEEFYFYEWMFVFDYFGITINHNPIQEQQQQKVKIESPYKFIPYMAYQFPKSSEYSVDYECKLYQEQQQQNLYKKKRLIKIKDIQEVEEFEPKLRQQALNLCQHLIDINQQRMIISPQSLEQIIEEEFISLDDNISKIQ</sequence>
<dbReference type="GO" id="GO:0005829">
    <property type="term" value="C:cytosol"/>
    <property type="evidence" value="ECO:0007669"/>
    <property type="project" value="GOC"/>
</dbReference>
<dbReference type="GO" id="GO:0005768">
    <property type="term" value="C:endosome"/>
    <property type="evidence" value="ECO:0007669"/>
    <property type="project" value="TreeGrafter"/>
</dbReference>
<evidence type="ECO:0008006" key="9">
    <source>
        <dbReference type="Google" id="ProtNLM"/>
    </source>
</evidence>
<protein>
    <recommendedName>
        <fullName evidence="9">Dopey N-terminal domain-containing protein</fullName>
    </recommendedName>
</protein>
<dbReference type="OMA" id="YFYEWMF"/>
<feature type="coiled-coil region" evidence="4">
    <location>
        <begin position="529"/>
        <end position="556"/>
    </location>
</feature>
<accession>A0A8S1RY24</accession>
<dbReference type="Pfam" id="PF04118">
    <property type="entry name" value="Dopey_N"/>
    <property type="match status" value="1"/>
</dbReference>
<evidence type="ECO:0000256" key="2">
    <source>
        <dbReference type="ARBA" id="ARBA00022927"/>
    </source>
</evidence>
<keyword evidence="8" id="KW-1185">Reference proteome</keyword>
<keyword evidence="1" id="KW-0813">Transport</keyword>
<dbReference type="GO" id="GO:0006895">
    <property type="term" value="P:Golgi to endosome transport"/>
    <property type="evidence" value="ECO:0007669"/>
    <property type="project" value="InterPro"/>
</dbReference>
<evidence type="ECO:0000256" key="1">
    <source>
        <dbReference type="ARBA" id="ARBA00022448"/>
    </source>
</evidence>
<evidence type="ECO:0000313" key="8">
    <source>
        <dbReference type="Proteomes" id="UP000683925"/>
    </source>
</evidence>
<feature type="domain" description="DOP1-like C-terminal" evidence="6">
    <location>
        <begin position="1548"/>
        <end position="1779"/>
    </location>
</feature>
<dbReference type="GO" id="GO:0015031">
    <property type="term" value="P:protein transport"/>
    <property type="evidence" value="ECO:0007669"/>
    <property type="project" value="UniProtKB-KW"/>
</dbReference>
<evidence type="ECO:0000256" key="3">
    <source>
        <dbReference type="ARBA" id="ARBA00046326"/>
    </source>
</evidence>
<feature type="domain" description="DOP1 N-terminal" evidence="5">
    <location>
        <begin position="56"/>
        <end position="349"/>
    </location>
</feature>
<dbReference type="InterPro" id="IPR007249">
    <property type="entry name" value="DOP1_N"/>
</dbReference>
<keyword evidence="4" id="KW-0175">Coiled coil</keyword>
<dbReference type="EMBL" id="CAJJDP010000001">
    <property type="protein sequence ID" value="CAD8132213.1"/>
    <property type="molecule type" value="Genomic_DNA"/>
</dbReference>
<comment type="similarity">
    <text evidence="3">Belongs to the DOP1 family.</text>
</comment>
<dbReference type="Pfam" id="PF24598">
    <property type="entry name" value="DOP1_C"/>
    <property type="match status" value="1"/>
</dbReference>
<evidence type="ECO:0000313" key="7">
    <source>
        <dbReference type="EMBL" id="CAD8132213.1"/>
    </source>
</evidence>
<dbReference type="PANTHER" id="PTHR14042">
    <property type="entry name" value="DOPEY-RELATED"/>
    <property type="match status" value="1"/>
</dbReference>
<organism evidence="7 8">
    <name type="scientific">Paramecium octaurelia</name>
    <dbReference type="NCBI Taxonomy" id="43137"/>
    <lineage>
        <taxon>Eukaryota</taxon>
        <taxon>Sar</taxon>
        <taxon>Alveolata</taxon>
        <taxon>Ciliophora</taxon>
        <taxon>Intramacronucleata</taxon>
        <taxon>Oligohymenophorea</taxon>
        <taxon>Peniculida</taxon>
        <taxon>Parameciidae</taxon>
        <taxon>Paramecium</taxon>
    </lineage>
</organism>
<proteinExistence type="inferred from homology"/>
<dbReference type="OrthoDB" id="297643at2759"/>
<dbReference type="InterPro" id="IPR040314">
    <property type="entry name" value="DOP1"/>
</dbReference>
<reference evidence="7" key="1">
    <citation type="submission" date="2021-01" db="EMBL/GenBank/DDBJ databases">
        <authorList>
            <consortium name="Genoscope - CEA"/>
            <person name="William W."/>
        </authorList>
    </citation>
    <scope>NUCLEOTIDE SEQUENCE</scope>
</reference>